<comment type="caution">
    <text evidence="2">The sequence shown here is derived from an EMBL/GenBank/DDBJ whole genome shotgun (WGS) entry which is preliminary data.</text>
</comment>
<sequence length="46" mass="4926">VPGAMARAQELDKSPIIKGPLHGLPVCFKDNIDIKGMDSTLGYSKL</sequence>
<reference evidence="2" key="1">
    <citation type="submission" date="2021-06" db="EMBL/GenBank/DDBJ databases">
        <authorList>
            <person name="Hodson N. C."/>
            <person name="Mongue J. A."/>
            <person name="Jaron S. K."/>
        </authorList>
    </citation>
    <scope>NUCLEOTIDE SEQUENCE</scope>
</reference>
<evidence type="ECO:0000259" key="1">
    <source>
        <dbReference type="Pfam" id="PF01425"/>
    </source>
</evidence>
<gene>
    <name evidence="2" type="ORF">AFUS01_LOCUS11986</name>
</gene>
<dbReference type="OrthoDB" id="6428749at2759"/>
<dbReference type="EMBL" id="CAJVCH010093374">
    <property type="protein sequence ID" value="CAG7722876.1"/>
    <property type="molecule type" value="Genomic_DNA"/>
</dbReference>
<dbReference type="Pfam" id="PF01425">
    <property type="entry name" value="Amidase"/>
    <property type="match status" value="1"/>
</dbReference>
<accession>A0A8J2JMG1</accession>
<keyword evidence="3" id="KW-1185">Reference proteome</keyword>
<dbReference type="InterPro" id="IPR023631">
    <property type="entry name" value="Amidase_dom"/>
</dbReference>
<dbReference type="Proteomes" id="UP000708208">
    <property type="component" value="Unassembled WGS sequence"/>
</dbReference>
<feature type="domain" description="Amidase" evidence="1">
    <location>
        <begin position="3"/>
        <end position="44"/>
    </location>
</feature>
<protein>
    <recommendedName>
        <fullName evidence="1">Amidase domain-containing protein</fullName>
    </recommendedName>
</protein>
<proteinExistence type="predicted"/>
<evidence type="ECO:0000313" key="2">
    <source>
        <dbReference type="EMBL" id="CAG7722876.1"/>
    </source>
</evidence>
<dbReference type="AlphaFoldDB" id="A0A8J2JMG1"/>
<name>A0A8J2JMG1_9HEXA</name>
<feature type="non-terminal residue" evidence="2">
    <location>
        <position position="1"/>
    </location>
</feature>
<evidence type="ECO:0000313" key="3">
    <source>
        <dbReference type="Proteomes" id="UP000708208"/>
    </source>
</evidence>
<organism evidence="2 3">
    <name type="scientific">Allacma fusca</name>
    <dbReference type="NCBI Taxonomy" id="39272"/>
    <lineage>
        <taxon>Eukaryota</taxon>
        <taxon>Metazoa</taxon>
        <taxon>Ecdysozoa</taxon>
        <taxon>Arthropoda</taxon>
        <taxon>Hexapoda</taxon>
        <taxon>Collembola</taxon>
        <taxon>Symphypleona</taxon>
        <taxon>Sminthuridae</taxon>
        <taxon>Allacma</taxon>
    </lineage>
</organism>
<feature type="non-terminal residue" evidence="2">
    <location>
        <position position="46"/>
    </location>
</feature>